<reference evidence="2 3" key="1">
    <citation type="submission" date="2021-06" db="EMBL/GenBank/DDBJ databases">
        <authorList>
            <person name="Palmer J.M."/>
        </authorList>
    </citation>
    <scope>NUCLEOTIDE SEQUENCE [LARGE SCALE GENOMIC DNA]</scope>
    <source>
        <strain evidence="2 3">AS_MEX2019</strain>
        <tissue evidence="2">Muscle</tissue>
    </source>
</reference>
<proteinExistence type="predicted"/>
<gene>
    <name evidence="2" type="ORF">AMECASPLE_038727</name>
</gene>
<accession>A0ABV0ZHW3</accession>
<keyword evidence="3" id="KW-1185">Reference proteome</keyword>
<feature type="region of interest" description="Disordered" evidence="1">
    <location>
        <begin position="15"/>
        <end position="38"/>
    </location>
</feature>
<dbReference type="Proteomes" id="UP001469553">
    <property type="component" value="Unassembled WGS sequence"/>
</dbReference>
<evidence type="ECO:0000256" key="1">
    <source>
        <dbReference type="SAM" id="MobiDB-lite"/>
    </source>
</evidence>
<organism evidence="2 3">
    <name type="scientific">Ameca splendens</name>
    <dbReference type="NCBI Taxonomy" id="208324"/>
    <lineage>
        <taxon>Eukaryota</taxon>
        <taxon>Metazoa</taxon>
        <taxon>Chordata</taxon>
        <taxon>Craniata</taxon>
        <taxon>Vertebrata</taxon>
        <taxon>Euteleostomi</taxon>
        <taxon>Actinopterygii</taxon>
        <taxon>Neopterygii</taxon>
        <taxon>Teleostei</taxon>
        <taxon>Neoteleostei</taxon>
        <taxon>Acanthomorphata</taxon>
        <taxon>Ovalentaria</taxon>
        <taxon>Atherinomorphae</taxon>
        <taxon>Cyprinodontiformes</taxon>
        <taxon>Goodeidae</taxon>
        <taxon>Ameca</taxon>
    </lineage>
</organism>
<evidence type="ECO:0000313" key="3">
    <source>
        <dbReference type="Proteomes" id="UP001469553"/>
    </source>
</evidence>
<protein>
    <submittedName>
        <fullName evidence="2">Uncharacterized protein</fullName>
    </submittedName>
</protein>
<comment type="caution">
    <text evidence="2">The sequence shown here is derived from an EMBL/GenBank/DDBJ whole genome shotgun (WGS) entry which is preliminary data.</text>
</comment>
<name>A0ABV0ZHW3_9TELE</name>
<evidence type="ECO:0000313" key="2">
    <source>
        <dbReference type="EMBL" id="MEQ2305520.1"/>
    </source>
</evidence>
<dbReference type="EMBL" id="JAHRIP010063784">
    <property type="protein sequence ID" value="MEQ2305520.1"/>
    <property type="molecule type" value="Genomic_DNA"/>
</dbReference>
<sequence length="108" mass="12227">MLILIIYFKNETKKRNGDYGGKGTAGRERKKKTKMRDGNLHKLCISSQSGSQITAFKSSQPQTHDHKHLRPLMLKQRNTYGYNIKGGRVSVLTCPQVMLGSRSTFRAT</sequence>